<comment type="caution">
    <text evidence="1">The sequence shown here is derived from an EMBL/GenBank/DDBJ whole genome shotgun (WGS) entry which is preliminary data.</text>
</comment>
<dbReference type="AlphaFoldDB" id="A0AAW5MIW2"/>
<dbReference type="RefSeq" id="WP_257725800.1">
    <property type="nucleotide sequence ID" value="NZ_CP121846.1"/>
</dbReference>
<gene>
    <name evidence="1" type="ORF">NS965_18430</name>
</gene>
<reference evidence="1" key="1">
    <citation type="submission" date="2022-08" db="EMBL/GenBank/DDBJ databases">
        <title>A global survey of hypervirulent Aeromonas hydrophila identified this emerging pathogen in farmed fish in the lower Mekong River basin.</title>
        <authorList>
            <person name="Xu T."/>
            <person name="Rasmussen-Ivey C.R."/>
            <person name="Moen F.S."/>
            <person name="Fernandez Bravo A."/>
            <person name="Lamy B."/>
            <person name="Beaz-Hidalgo R."/>
            <person name="Khan C.D."/>
            <person name="Castro Escarpulli G."/>
            <person name="Yasin I.S.M."/>
            <person name="Figueras M.J."/>
            <person name="Azzam Sayuti M."/>
            <person name="Karim M.M."/>
            <person name="Alam K.M."/>
            <person name="Le T.T.T."/>
            <person name="Thao N.H.P."/>
            <person name="Addo S."/>
            <person name="Duodu S."/>
            <person name="Ali S."/>
            <person name="Mey S."/>
            <person name="Somony T."/>
            <person name="Liles M.R."/>
        </authorList>
    </citation>
    <scope>NUCLEOTIDE SEQUENCE</scope>
    <source>
        <strain evidence="1">0.14</strain>
    </source>
</reference>
<evidence type="ECO:0000313" key="1">
    <source>
        <dbReference type="EMBL" id="MCR4450365.1"/>
    </source>
</evidence>
<organism evidence="1 2">
    <name type="scientific">Aeromonas veronii</name>
    <dbReference type="NCBI Taxonomy" id="654"/>
    <lineage>
        <taxon>Bacteria</taxon>
        <taxon>Pseudomonadati</taxon>
        <taxon>Pseudomonadota</taxon>
        <taxon>Gammaproteobacteria</taxon>
        <taxon>Aeromonadales</taxon>
        <taxon>Aeromonadaceae</taxon>
        <taxon>Aeromonas</taxon>
    </lineage>
</organism>
<name>A0AAW5MIW2_AERVE</name>
<proteinExistence type="predicted"/>
<dbReference type="Proteomes" id="UP001204061">
    <property type="component" value="Unassembled WGS sequence"/>
</dbReference>
<dbReference type="EMBL" id="JANLFC010000063">
    <property type="protein sequence ID" value="MCR4450365.1"/>
    <property type="molecule type" value="Genomic_DNA"/>
</dbReference>
<sequence length="144" mass="16356">MNIFELRKHASDFRLALERLDWGSMPANFRQFPAGTCGDISDILAEYLYKQGINDIDYVSGSADNQQSHAWLEVSGYIIDITADQFPDCSDPVIVTDDHSWHQRFEESARRPAGFLDGFKSTDNMTLNITRDLNIVYKAALAYL</sequence>
<evidence type="ECO:0000313" key="2">
    <source>
        <dbReference type="Proteomes" id="UP001204061"/>
    </source>
</evidence>
<accession>A0AAW5MIW2</accession>
<protein>
    <recommendedName>
        <fullName evidence="3">Transglutaminase-like domain-containing protein</fullName>
    </recommendedName>
</protein>
<evidence type="ECO:0008006" key="3">
    <source>
        <dbReference type="Google" id="ProtNLM"/>
    </source>
</evidence>